<dbReference type="Gene3D" id="3.40.50.2300">
    <property type="match status" value="2"/>
</dbReference>
<dbReference type="PROSITE" id="PS51257">
    <property type="entry name" value="PROKAR_LIPOPROTEIN"/>
    <property type="match status" value="1"/>
</dbReference>
<comment type="caution">
    <text evidence="6">The sequence shown here is derived from an EMBL/GenBank/DDBJ whole genome shotgun (WGS) entry which is preliminary data.</text>
</comment>
<evidence type="ECO:0000313" key="7">
    <source>
        <dbReference type="Proteomes" id="UP000266376"/>
    </source>
</evidence>
<comment type="similarity">
    <text evidence="2">Belongs to the bacterial solute-binding protein 2 family.</text>
</comment>
<dbReference type="CDD" id="cd06309">
    <property type="entry name" value="PBP1_galactofuranose_YtfQ-like"/>
    <property type="match status" value="1"/>
</dbReference>
<dbReference type="SUPFAM" id="SSF53822">
    <property type="entry name" value="Periplasmic binding protein-like I"/>
    <property type="match status" value="1"/>
</dbReference>
<dbReference type="GO" id="GO:0030313">
    <property type="term" value="C:cell envelope"/>
    <property type="evidence" value="ECO:0007669"/>
    <property type="project" value="UniProtKB-SubCell"/>
</dbReference>
<proteinExistence type="inferred from homology"/>
<dbReference type="Proteomes" id="UP000266376">
    <property type="component" value="Unassembled WGS sequence"/>
</dbReference>
<comment type="subcellular location">
    <subcellularLocation>
        <location evidence="1">Cell envelope</location>
    </subcellularLocation>
</comment>
<evidence type="ECO:0000256" key="2">
    <source>
        <dbReference type="ARBA" id="ARBA00007639"/>
    </source>
</evidence>
<dbReference type="InterPro" id="IPR028082">
    <property type="entry name" value="Peripla_BP_I"/>
</dbReference>
<dbReference type="GO" id="GO:0030246">
    <property type="term" value="F:carbohydrate binding"/>
    <property type="evidence" value="ECO:0007669"/>
    <property type="project" value="UniProtKB-ARBA"/>
</dbReference>
<evidence type="ECO:0000256" key="3">
    <source>
        <dbReference type="ARBA" id="ARBA00022729"/>
    </source>
</evidence>
<evidence type="ECO:0000256" key="4">
    <source>
        <dbReference type="SAM" id="SignalP"/>
    </source>
</evidence>
<reference evidence="6 7" key="1">
    <citation type="submission" date="2018-08" db="EMBL/GenBank/DDBJ databases">
        <title>A genome reference for cultivated species of the human gut microbiota.</title>
        <authorList>
            <person name="Zou Y."/>
            <person name="Xue W."/>
            <person name="Luo G."/>
        </authorList>
    </citation>
    <scope>NUCLEOTIDE SEQUENCE [LARGE SCALE GENOMIC DNA]</scope>
    <source>
        <strain evidence="6 7">AF12-11</strain>
    </source>
</reference>
<evidence type="ECO:0000256" key="1">
    <source>
        <dbReference type="ARBA" id="ARBA00004196"/>
    </source>
</evidence>
<evidence type="ECO:0000259" key="5">
    <source>
        <dbReference type="Pfam" id="PF13407"/>
    </source>
</evidence>
<dbReference type="EMBL" id="QSAJ01000007">
    <property type="protein sequence ID" value="RGW54686.1"/>
    <property type="molecule type" value="Genomic_DNA"/>
</dbReference>
<dbReference type="AlphaFoldDB" id="A0A395XSB4"/>
<feature type="chain" id="PRO_5038348441" evidence="4">
    <location>
        <begin position="26"/>
        <end position="338"/>
    </location>
</feature>
<dbReference type="InterPro" id="IPR025997">
    <property type="entry name" value="SBP_2_dom"/>
</dbReference>
<evidence type="ECO:0000313" key="6">
    <source>
        <dbReference type="EMBL" id="RGW54686.1"/>
    </source>
</evidence>
<protein>
    <submittedName>
        <fullName evidence="6">LacI family transcriptional regulator</fullName>
    </submittedName>
</protein>
<name>A0A395XSB4_9FIRM</name>
<dbReference type="PANTHER" id="PTHR46847:SF3">
    <property type="entry name" value="GALACTOFURANOSE-BINDING PROTEIN YTFQ"/>
    <property type="match status" value="1"/>
</dbReference>
<feature type="signal peptide" evidence="4">
    <location>
        <begin position="1"/>
        <end position="25"/>
    </location>
</feature>
<sequence>MKRKNKIFRKVIIVLAVLALLTGCAGQEPEAEDTRMPTDDNLIVVGVSQEGSESVWRTANTRSVKETLTKENGYFLIFKNARQKQENQIKALRSFISQRVDYIVFSPIVEDGWDTVLREAREAEIPVILMDRKINVKDESLYTAWVGSDFVEEGRNAGKWLEDYLKGQRFNDDQVNIVVLQGTAGTTAMFGRTQGFEEIAAKHENWNILEQTNADFTTAKGEEEMRRLLNTYPEIDVLVSQNDDMTFGALEAIQSAGRTTGTGGDITVISFDGTKKALEKVKTGAINVDVECNPYQGKYIEEIIQALETGQSIEKDNYVEEKVFTQKNVLSVLNDRTY</sequence>
<keyword evidence="3 4" id="KW-0732">Signal</keyword>
<gene>
    <name evidence="6" type="ORF">DWV67_04680</name>
</gene>
<dbReference type="Pfam" id="PF13407">
    <property type="entry name" value="Peripla_BP_4"/>
    <property type="match status" value="1"/>
</dbReference>
<accession>A0A395XSB4</accession>
<organism evidence="6 7">
    <name type="scientific">Dorea formicigenerans</name>
    <dbReference type="NCBI Taxonomy" id="39486"/>
    <lineage>
        <taxon>Bacteria</taxon>
        <taxon>Bacillati</taxon>
        <taxon>Bacillota</taxon>
        <taxon>Clostridia</taxon>
        <taxon>Lachnospirales</taxon>
        <taxon>Lachnospiraceae</taxon>
        <taxon>Dorea</taxon>
    </lineage>
</organism>
<dbReference type="PANTHER" id="PTHR46847">
    <property type="entry name" value="D-ALLOSE-BINDING PERIPLASMIC PROTEIN-RELATED"/>
    <property type="match status" value="1"/>
</dbReference>
<feature type="domain" description="Periplasmic binding protein" evidence="5">
    <location>
        <begin position="46"/>
        <end position="308"/>
    </location>
</feature>